<reference evidence="4 5" key="2">
    <citation type="journal article" date="2022" name="Mol. Biol. Evol.">
        <title>Comparative Genomics Reveals Insights into the Divergent Evolution of Astigmatic Mites and Household Pest Adaptations.</title>
        <authorList>
            <person name="Xiong Q."/>
            <person name="Wan A.T."/>
            <person name="Liu X."/>
            <person name="Fung C.S."/>
            <person name="Xiao X."/>
            <person name="Malainual N."/>
            <person name="Hou J."/>
            <person name="Wang L."/>
            <person name="Wang M."/>
            <person name="Yang K.Y."/>
            <person name="Cui Y."/>
            <person name="Leung E.L."/>
            <person name="Nong W."/>
            <person name="Shin S.K."/>
            <person name="Au S.W."/>
            <person name="Jeong K.Y."/>
            <person name="Chew F.T."/>
            <person name="Hui J.H."/>
            <person name="Leung T.F."/>
            <person name="Tungtrongchitr A."/>
            <person name="Zhong N."/>
            <person name="Liu Z."/>
            <person name="Tsui S.K."/>
        </authorList>
    </citation>
    <scope>NUCLEOTIDE SEQUENCE [LARGE SCALE GENOMIC DNA]</scope>
    <source>
        <strain evidence="4">Derp</strain>
    </source>
</reference>
<dbReference type="InterPro" id="IPR000246">
    <property type="entry name" value="Peptidase_T2"/>
</dbReference>
<keyword evidence="5" id="KW-1185">Reference proteome</keyword>
<feature type="signal peptide" evidence="3">
    <location>
        <begin position="1"/>
        <end position="24"/>
    </location>
</feature>
<comment type="caution">
    <text evidence="4">The sequence shown here is derived from an EMBL/GenBank/DDBJ whole genome shotgun (WGS) entry which is preliminary data.</text>
</comment>
<dbReference type="Pfam" id="PF01112">
    <property type="entry name" value="Asparaginase_2"/>
    <property type="match status" value="1"/>
</dbReference>
<reference evidence="4 5" key="1">
    <citation type="journal article" date="2018" name="J. Allergy Clin. Immunol.">
        <title>High-quality assembly of Dermatophagoides pteronyssinus genome and transcriptome reveals a wide range of novel allergens.</title>
        <authorList>
            <person name="Liu X.Y."/>
            <person name="Yang K.Y."/>
            <person name="Wang M.Q."/>
            <person name="Kwok J.S."/>
            <person name="Zeng X."/>
            <person name="Yang Z."/>
            <person name="Xiao X.J."/>
            <person name="Lau C.P."/>
            <person name="Li Y."/>
            <person name="Huang Z.M."/>
            <person name="Ba J.G."/>
            <person name="Yim A.K."/>
            <person name="Ouyang C.Y."/>
            <person name="Ngai S.M."/>
            <person name="Chan T.F."/>
            <person name="Leung E.L."/>
            <person name="Liu L."/>
            <person name="Liu Z.G."/>
            <person name="Tsui S.K."/>
        </authorList>
    </citation>
    <scope>NUCLEOTIDE SEQUENCE [LARGE SCALE GENOMIC DNA]</scope>
    <source>
        <strain evidence="4">Derp</strain>
    </source>
</reference>
<proteinExistence type="inferred from homology"/>
<feature type="transmembrane region" description="Helical" evidence="2">
    <location>
        <begin position="373"/>
        <end position="391"/>
    </location>
</feature>
<feature type="chain" id="PRO_5045831221" description="N(4)-(Beta-N-acetylglucosaminyl)-L-asparaginase- like" evidence="3">
    <location>
        <begin position="25"/>
        <end position="395"/>
    </location>
</feature>
<comment type="similarity">
    <text evidence="1">Belongs to the Ntn-hydrolase family.</text>
</comment>
<evidence type="ECO:0000313" key="4">
    <source>
        <dbReference type="EMBL" id="KAH9419601.1"/>
    </source>
</evidence>
<dbReference type="CDD" id="cd04513">
    <property type="entry name" value="Glycosylasparaginase"/>
    <property type="match status" value="1"/>
</dbReference>
<evidence type="ECO:0000313" key="5">
    <source>
        <dbReference type="Proteomes" id="UP000887458"/>
    </source>
</evidence>
<accession>A0ABQ8JAI4</accession>
<evidence type="ECO:0000256" key="3">
    <source>
        <dbReference type="SAM" id="SignalP"/>
    </source>
</evidence>
<organism evidence="4 5">
    <name type="scientific">Dermatophagoides pteronyssinus</name>
    <name type="common">European house dust mite</name>
    <dbReference type="NCBI Taxonomy" id="6956"/>
    <lineage>
        <taxon>Eukaryota</taxon>
        <taxon>Metazoa</taxon>
        <taxon>Ecdysozoa</taxon>
        <taxon>Arthropoda</taxon>
        <taxon>Chelicerata</taxon>
        <taxon>Arachnida</taxon>
        <taxon>Acari</taxon>
        <taxon>Acariformes</taxon>
        <taxon>Sarcoptiformes</taxon>
        <taxon>Astigmata</taxon>
        <taxon>Psoroptidia</taxon>
        <taxon>Analgoidea</taxon>
        <taxon>Pyroglyphidae</taxon>
        <taxon>Dermatophagoidinae</taxon>
        <taxon>Dermatophagoides</taxon>
    </lineage>
</organism>
<keyword evidence="3" id="KW-0732">Signal</keyword>
<dbReference type="Proteomes" id="UP000887458">
    <property type="component" value="Unassembled WGS sequence"/>
</dbReference>
<evidence type="ECO:0000256" key="1">
    <source>
        <dbReference type="ARBA" id="ARBA00010872"/>
    </source>
</evidence>
<keyword evidence="2" id="KW-0472">Membrane</keyword>
<name>A0ABQ8JAI4_DERPT</name>
<protein>
    <recommendedName>
        <fullName evidence="6">N(4)-(Beta-N-acetylglucosaminyl)-L-asparaginase- like</fullName>
    </recommendedName>
</protein>
<sequence>METSRKNVWLFSLSLMIIIRLCIGEYFDNINNTGRIPIIINTWAFDQANKAGWSLLEKNKSSLDAIVAACSECEYLQCDHTVGWGGSPDENGETTLDAMIMDGATHRIGSVAALRQVKNVIAVAKAVMEHSSHTMLVGDQATDFAIAMGFSKENLSSQWSINQFEQWKASGCQPNYWENVHPNPRNHCGPYEPLDEYEFNDDKFRYKIIDRNNHDTIGAVAIDHNGRIASGTSTNGMKHKIPGRVGDSPIPGAGSYADQDVGGAAATGDGDIILRFLSSYQAVENLRNGMDPTQAANAALGRIIRKYPKAQVGIVVLDIHGNYGAACLNIDDGFPFIVRSRSQSQPSKHLVECLSTSDFRPNSILTIRSDFKFTFWIIFYTIFYLIVHENFDYQN</sequence>
<keyword evidence="2" id="KW-0812">Transmembrane</keyword>
<dbReference type="SUPFAM" id="SSF56235">
    <property type="entry name" value="N-terminal nucleophile aminohydrolases (Ntn hydrolases)"/>
    <property type="match status" value="1"/>
</dbReference>
<evidence type="ECO:0008006" key="6">
    <source>
        <dbReference type="Google" id="ProtNLM"/>
    </source>
</evidence>
<dbReference type="EMBL" id="NJHN03000058">
    <property type="protein sequence ID" value="KAH9419601.1"/>
    <property type="molecule type" value="Genomic_DNA"/>
</dbReference>
<keyword evidence="2" id="KW-1133">Transmembrane helix</keyword>
<dbReference type="PANTHER" id="PTHR10188">
    <property type="entry name" value="L-ASPARAGINASE"/>
    <property type="match status" value="1"/>
</dbReference>
<gene>
    <name evidence="4" type="ORF">DERP_009659</name>
</gene>
<dbReference type="PANTHER" id="PTHR10188:SF6">
    <property type="entry name" value="N(4)-(BETA-N-ACETYLGLUCOSAMINYL)-L-ASPARAGINASE"/>
    <property type="match status" value="1"/>
</dbReference>
<evidence type="ECO:0000256" key="2">
    <source>
        <dbReference type="SAM" id="Phobius"/>
    </source>
</evidence>
<dbReference type="InterPro" id="IPR029055">
    <property type="entry name" value="Ntn_hydrolases_N"/>
</dbReference>
<dbReference type="Gene3D" id="3.60.20.30">
    <property type="entry name" value="(Glycosyl)asparaginase"/>
    <property type="match status" value="1"/>
</dbReference>